<protein>
    <recommendedName>
        <fullName evidence="4">WD40 repeat-like protein</fullName>
    </recommendedName>
</protein>
<dbReference type="InterPro" id="IPR051150">
    <property type="entry name" value="SWT21/TCAB1_mRNA_Telomere"/>
</dbReference>
<dbReference type="AlphaFoldDB" id="A0A165CQE5"/>
<dbReference type="SUPFAM" id="SSF50978">
    <property type="entry name" value="WD40 repeat-like"/>
    <property type="match status" value="1"/>
</dbReference>
<gene>
    <name evidence="2" type="ORF">LAESUDRAFT_705126</name>
</gene>
<dbReference type="GeneID" id="63823604"/>
<organism evidence="2 3">
    <name type="scientific">Laetiporus sulphureus 93-53</name>
    <dbReference type="NCBI Taxonomy" id="1314785"/>
    <lineage>
        <taxon>Eukaryota</taxon>
        <taxon>Fungi</taxon>
        <taxon>Dikarya</taxon>
        <taxon>Basidiomycota</taxon>
        <taxon>Agaricomycotina</taxon>
        <taxon>Agaricomycetes</taxon>
        <taxon>Polyporales</taxon>
        <taxon>Laetiporus</taxon>
    </lineage>
</organism>
<keyword evidence="3" id="KW-1185">Reference proteome</keyword>
<evidence type="ECO:0008006" key="4">
    <source>
        <dbReference type="Google" id="ProtNLM"/>
    </source>
</evidence>
<dbReference type="EMBL" id="KV427646">
    <property type="protein sequence ID" value="KZT03232.1"/>
    <property type="molecule type" value="Genomic_DNA"/>
</dbReference>
<proteinExistence type="predicted"/>
<dbReference type="PANTHER" id="PTHR13211">
    <property type="entry name" value="TELOMERASE CAJAL BODY PROTEIN 1"/>
    <property type="match status" value="1"/>
</dbReference>
<evidence type="ECO:0000313" key="3">
    <source>
        <dbReference type="Proteomes" id="UP000076871"/>
    </source>
</evidence>
<evidence type="ECO:0000256" key="1">
    <source>
        <dbReference type="SAM" id="MobiDB-lite"/>
    </source>
</evidence>
<dbReference type="STRING" id="1314785.A0A165CQE5"/>
<dbReference type="Gene3D" id="2.130.10.10">
    <property type="entry name" value="YVTN repeat-like/Quinoprotein amine dehydrogenase"/>
    <property type="match status" value="1"/>
</dbReference>
<reference evidence="2 3" key="1">
    <citation type="journal article" date="2016" name="Mol. Biol. Evol.">
        <title>Comparative Genomics of Early-Diverging Mushroom-Forming Fungi Provides Insights into the Origins of Lignocellulose Decay Capabilities.</title>
        <authorList>
            <person name="Nagy L.G."/>
            <person name="Riley R."/>
            <person name="Tritt A."/>
            <person name="Adam C."/>
            <person name="Daum C."/>
            <person name="Floudas D."/>
            <person name="Sun H."/>
            <person name="Yadav J.S."/>
            <person name="Pangilinan J."/>
            <person name="Larsson K.H."/>
            <person name="Matsuura K."/>
            <person name="Barry K."/>
            <person name="Labutti K."/>
            <person name="Kuo R."/>
            <person name="Ohm R.A."/>
            <person name="Bhattacharya S.S."/>
            <person name="Shirouzu T."/>
            <person name="Yoshinaga Y."/>
            <person name="Martin F.M."/>
            <person name="Grigoriev I.V."/>
            <person name="Hibbett D.S."/>
        </authorList>
    </citation>
    <scope>NUCLEOTIDE SEQUENCE [LARGE SCALE GENOMIC DNA]</scope>
    <source>
        <strain evidence="2 3">93-53</strain>
    </source>
</reference>
<dbReference type="RefSeq" id="XP_040760972.1">
    <property type="nucleotide sequence ID" value="XM_040906575.1"/>
</dbReference>
<dbReference type="PANTHER" id="PTHR13211:SF0">
    <property type="entry name" value="TELOMERASE CAJAL BODY PROTEIN 1"/>
    <property type="match status" value="1"/>
</dbReference>
<dbReference type="InterPro" id="IPR015943">
    <property type="entry name" value="WD40/YVTN_repeat-like_dom_sf"/>
</dbReference>
<dbReference type="OrthoDB" id="239865at2759"/>
<dbReference type="InParanoid" id="A0A165CQE5"/>
<dbReference type="InterPro" id="IPR036322">
    <property type="entry name" value="WD40_repeat_dom_sf"/>
</dbReference>
<feature type="region of interest" description="Disordered" evidence="1">
    <location>
        <begin position="398"/>
        <end position="430"/>
    </location>
</feature>
<dbReference type="FunCoup" id="A0A165CQE5">
    <property type="interactions" value="553"/>
</dbReference>
<sequence length="464" mass="50875">MSNVWTPPVYDHSRRPDLIWTTHLLQSESDPSNFARAAKWCSDGTAALAQCENQSFQHVYLRPHDLSEMPGTPNQFERLIKQPSPILDFEWFPTATLRDPASFCFIASVRECPVKLLDGSDGRLRASYKIVDHRERFIAPHSLAFNMSMDKLYCGFEDAIEIFDVQSPGEGTRLHTSPSKKSRDGLKGIISALAFSRDAASGIYAAGSLNPSTPSSPNIALFSEATGETPVMFVGTESHSHGPSTGIRASVTQLMFNPSRPYLLYASFRRHDAIYAWDLRSDVSMPVNIFLKDSFTGSMDTGGKEVNDAVPTNQKLRFDIDIGGQILAAGDQRGRISIFDILTGDTASGSDEVHAVASTHSALQYEAHEDAIGSVAFHPLRPMLLSVSGSRHFDRISSNADGGLESSPSSSDEDTAINRRNSVVKISRRRPQPMTVDASVKLWCFGENTCSDESAASDSHQYTS</sequence>
<feature type="compositionally biased region" description="Polar residues" evidence="1">
    <location>
        <begin position="398"/>
        <end position="410"/>
    </location>
</feature>
<name>A0A165CQE5_9APHY</name>
<dbReference type="Proteomes" id="UP000076871">
    <property type="component" value="Unassembled WGS sequence"/>
</dbReference>
<evidence type="ECO:0000313" key="2">
    <source>
        <dbReference type="EMBL" id="KZT03232.1"/>
    </source>
</evidence>
<accession>A0A165CQE5</accession>